<proteinExistence type="predicted"/>
<dbReference type="Proteomes" id="UP000308528">
    <property type="component" value="Unassembled WGS sequence"/>
</dbReference>
<sequence>MHVKRSMEAPLPDLTALTTHQKLHLLERLLNELSADGILPRSTLMAVAADVMNLEYREDDDLLCFQCLDHESESE</sequence>
<name>A0A4V3XJY8_9BACT</name>
<reference evidence="1 2" key="1">
    <citation type="submission" date="2019-04" db="EMBL/GenBank/DDBJ databases">
        <title>Lewinella litorea sp. nov., isolated from a marine sand.</title>
        <authorList>
            <person name="Yoon J.-H."/>
        </authorList>
    </citation>
    <scope>NUCLEOTIDE SEQUENCE [LARGE SCALE GENOMIC DNA]</scope>
    <source>
        <strain evidence="1 2">HSMS-39</strain>
    </source>
</reference>
<dbReference type="OrthoDB" id="1495508at2"/>
<organism evidence="1 2">
    <name type="scientific">Neolewinella litorea</name>
    <dbReference type="NCBI Taxonomy" id="2562452"/>
    <lineage>
        <taxon>Bacteria</taxon>
        <taxon>Pseudomonadati</taxon>
        <taxon>Bacteroidota</taxon>
        <taxon>Saprospiria</taxon>
        <taxon>Saprospirales</taxon>
        <taxon>Lewinellaceae</taxon>
        <taxon>Neolewinella</taxon>
    </lineage>
</organism>
<evidence type="ECO:0000313" key="1">
    <source>
        <dbReference type="EMBL" id="THH34933.1"/>
    </source>
</evidence>
<dbReference type="AlphaFoldDB" id="A0A4V3XJY8"/>
<evidence type="ECO:0000313" key="2">
    <source>
        <dbReference type="Proteomes" id="UP000308528"/>
    </source>
</evidence>
<protein>
    <submittedName>
        <fullName evidence="1">Uncharacterized protein</fullName>
    </submittedName>
</protein>
<keyword evidence="2" id="KW-1185">Reference proteome</keyword>
<dbReference type="EMBL" id="SRSF01000014">
    <property type="protein sequence ID" value="THH34933.1"/>
    <property type="molecule type" value="Genomic_DNA"/>
</dbReference>
<gene>
    <name evidence="1" type="ORF">E4021_17205</name>
</gene>
<dbReference type="RefSeq" id="WP_136460640.1">
    <property type="nucleotide sequence ID" value="NZ_SRSF01000014.1"/>
</dbReference>
<accession>A0A4V3XJY8</accession>
<comment type="caution">
    <text evidence="1">The sequence shown here is derived from an EMBL/GenBank/DDBJ whole genome shotgun (WGS) entry which is preliminary data.</text>
</comment>